<comment type="caution">
    <text evidence="3">The sequence shown here is derived from an EMBL/GenBank/DDBJ whole genome shotgun (WGS) entry which is preliminary data.</text>
</comment>
<dbReference type="GO" id="GO:0003824">
    <property type="term" value="F:catalytic activity"/>
    <property type="evidence" value="ECO:0007669"/>
    <property type="project" value="InterPro"/>
</dbReference>
<dbReference type="InterPro" id="IPR036388">
    <property type="entry name" value="WH-like_DNA-bd_sf"/>
</dbReference>
<accession>A0A1F7WZ78</accession>
<dbReference type="InterPro" id="IPR014048">
    <property type="entry name" value="MethylDNA_cys_MeTrfase_DNA-bd"/>
</dbReference>
<dbReference type="CDD" id="cd06445">
    <property type="entry name" value="ATase"/>
    <property type="match status" value="1"/>
</dbReference>
<evidence type="ECO:0000256" key="1">
    <source>
        <dbReference type="ARBA" id="ARBA00022763"/>
    </source>
</evidence>
<dbReference type="InterPro" id="IPR036217">
    <property type="entry name" value="MethylDNA_cys_MeTrfase_DNAb"/>
</dbReference>
<evidence type="ECO:0000313" key="3">
    <source>
        <dbReference type="EMBL" id="OGM08080.1"/>
    </source>
</evidence>
<dbReference type="Pfam" id="PF01035">
    <property type="entry name" value="DNA_binding_1"/>
    <property type="match status" value="1"/>
</dbReference>
<dbReference type="PANTHER" id="PTHR42942:SF1">
    <property type="entry name" value="ALKYLTRANSFERASE-LIKE PROTEIN 1"/>
    <property type="match status" value="1"/>
</dbReference>
<feature type="domain" description="Methylated-DNA-[protein]-cysteine S-methyltransferase DNA binding" evidence="2">
    <location>
        <begin position="11"/>
        <end position="88"/>
    </location>
</feature>
<dbReference type="SUPFAM" id="SSF46767">
    <property type="entry name" value="Methylated DNA-protein cysteine methyltransferase, C-terminal domain"/>
    <property type="match status" value="1"/>
</dbReference>
<dbReference type="GO" id="GO:0006281">
    <property type="term" value="P:DNA repair"/>
    <property type="evidence" value="ECO:0007669"/>
    <property type="project" value="InterPro"/>
</dbReference>
<evidence type="ECO:0000313" key="4">
    <source>
        <dbReference type="Proteomes" id="UP000176939"/>
    </source>
</evidence>
<keyword evidence="1" id="KW-0227">DNA damage</keyword>
<organism evidence="3 4">
    <name type="scientific">Candidatus Woesebacteria bacterium RBG_13_36_22</name>
    <dbReference type="NCBI Taxonomy" id="1802478"/>
    <lineage>
        <taxon>Bacteria</taxon>
        <taxon>Candidatus Woeseibacteriota</taxon>
    </lineage>
</organism>
<dbReference type="NCBIfam" id="TIGR00589">
    <property type="entry name" value="ogt"/>
    <property type="match status" value="1"/>
</dbReference>
<dbReference type="EMBL" id="MGFQ01000058">
    <property type="protein sequence ID" value="OGM08080.1"/>
    <property type="molecule type" value="Genomic_DNA"/>
</dbReference>
<dbReference type="Proteomes" id="UP000176939">
    <property type="component" value="Unassembled WGS sequence"/>
</dbReference>
<proteinExistence type="predicted"/>
<dbReference type="Gene3D" id="1.10.10.10">
    <property type="entry name" value="Winged helix-like DNA-binding domain superfamily/Winged helix DNA-binding domain"/>
    <property type="match status" value="1"/>
</dbReference>
<evidence type="ECO:0000259" key="2">
    <source>
        <dbReference type="Pfam" id="PF01035"/>
    </source>
</evidence>
<protein>
    <recommendedName>
        <fullName evidence="2">Methylated-DNA-[protein]-cysteine S-methyltransferase DNA binding domain-containing protein</fullName>
    </recommendedName>
</protein>
<gene>
    <name evidence="3" type="ORF">A2Z67_05610</name>
</gene>
<reference evidence="3 4" key="1">
    <citation type="journal article" date="2016" name="Nat. Commun.">
        <title>Thousands of microbial genomes shed light on interconnected biogeochemical processes in an aquifer system.</title>
        <authorList>
            <person name="Anantharaman K."/>
            <person name="Brown C.T."/>
            <person name="Hug L.A."/>
            <person name="Sharon I."/>
            <person name="Castelle C.J."/>
            <person name="Probst A.J."/>
            <person name="Thomas B.C."/>
            <person name="Singh A."/>
            <person name="Wilkins M.J."/>
            <person name="Karaoz U."/>
            <person name="Brodie E.L."/>
            <person name="Williams K.H."/>
            <person name="Hubbard S.S."/>
            <person name="Banfield J.F."/>
        </authorList>
    </citation>
    <scope>NUCLEOTIDE SEQUENCE [LARGE SCALE GENOMIC DNA]</scope>
</reference>
<dbReference type="AlphaFoldDB" id="A0A1F7WZ78"/>
<dbReference type="InterPro" id="IPR052520">
    <property type="entry name" value="ATL_DNA_repair"/>
</dbReference>
<name>A0A1F7WZ78_9BACT</name>
<dbReference type="PANTHER" id="PTHR42942">
    <property type="entry name" value="6-O-METHYLGUANINE DNA METHYLTRANSFERASE"/>
    <property type="match status" value="1"/>
</dbReference>
<sequence length="107" mass="12681">MTKPKNLKPFEKIYEIVRRIPPGKVMTYGQIALQLNRKISPRVVGWALHANKDLNTPCHRVVDRNGRLAPNFAFDGWREQRKRLLTERVEFKDEMHVDIEKFLLRLS</sequence>